<gene>
    <name evidence="1" type="ORF">IIU_05608</name>
</gene>
<comment type="caution">
    <text evidence="1">The sequence shown here is derived from an EMBL/GenBank/DDBJ whole genome shotgun (WGS) entry which is preliminary data.</text>
</comment>
<dbReference type="EMBL" id="AHFB01000095">
    <property type="protein sequence ID" value="EOO28927.1"/>
    <property type="molecule type" value="Genomic_DNA"/>
</dbReference>
<sequence length="380" mass="44909">MEKEVKEMMMDMYHLILSKTTMRKFANMLGMDRKKIIKGLTNQSKTEMKLDVFLKIVYALFENCIERRKRMNIFILESKTPLNIRKGLCFAHVCGEYEIINQLVEKHKENTQVAKYLMIYNLYNQRNQNSLKGQDLINEIESSQISSDPECQTILNLLYMVAMYDEDNIKATVPYEKLAFKNLQEIEQVFIKDCLIMQYKERLAYQYLLNNDIEDARQTCYDIINSELEVPILKSTAKGCLGETYMYECPLTTERHILEAISSLEEIKVPKKSQKYFAFKTTLAHLYLEYKFNLDKIDFNYIHENEEAHFEYVHGDREKGLSMFKILKEKGFTSHQLYTYSKVTNDFVGLREALLEFQRSGNIFYSEGVKRILMKEEVVI</sequence>
<reference evidence="1 2" key="1">
    <citation type="submission" date="2012-12" db="EMBL/GenBank/DDBJ databases">
        <title>The Genome Sequence of Bacillus cereus VD133.</title>
        <authorList>
            <consortium name="The Broad Institute Genome Sequencing Platform"/>
            <consortium name="The Broad Institute Genome Sequencing Center for Infectious Disease"/>
            <person name="Feldgarden M."/>
            <person name="Van der Auwera G.A."/>
            <person name="Mahillon J."/>
            <person name="Duprez V."/>
            <person name="Timmery S."/>
            <person name="Mattelet C."/>
            <person name="Dierick K."/>
            <person name="Sun M."/>
            <person name="Yu Z."/>
            <person name="Zhu L."/>
            <person name="Hu X."/>
            <person name="Shank E.B."/>
            <person name="Swiecicka I."/>
            <person name="Hansen B.M."/>
            <person name="Andrup L."/>
            <person name="Walker B."/>
            <person name="Young S.K."/>
            <person name="Zeng Q."/>
            <person name="Gargeya S."/>
            <person name="Fitzgerald M."/>
            <person name="Haas B."/>
            <person name="Abouelleil A."/>
            <person name="Alvarado L."/>
            <person name="Arachchi H.M."/>
            <person name="Berlin A.M."/>
            <person name="Chapman S.B."/>
            <person name="Dewar J."/>
            <person name="Goldberg J."/>
            <person name="Griggs A."/>
            <person name="Gujja S."/>
            <person name="Hansen M."/>
            <person name="Howarth C."/>
            <person name="Imamovic A."/>
            <person name="Larimer J."/>
            <person name="McCowan C."/>
            <person name="Murphy C."/>
            <person name="Neiman D."/>
            <person name="Pearson M."/>
            <person name="Priest M."/>
            <person name="Roberts A."/>
            <person name="Saif S."/>
            <person name="Shea T."/>
            <person name="Sisk P."/>
            <person name="Sykes S."/>
            <person name="Wortman J."/>
            <person name="Nusbaum C."/>
            <person name="Birren B."/>
        </authorList>
    </citation>
    <scope>NUCLEOTIDE SEQUENCE [LARGE SCALE GENOMIC DNA]</scope>
    <source>
        <strain evidence="1 2">VD133</strain>
    </source>
</reference>
<evidence type="ECO:0000313" key="1">
    <source>
        <dbReference type="EMBL" id="EOO28927.1"/>
    </source>
</evidence>
<organism evidence="1 2">
    <name type="scientific">Bacillus cereus VD133</name>
    <dbReference type="NCBI Taxonomy" id="1053233"/>
    <lineage>
        <taxon>Bacteria</taxon>
        <taxon>Bacillati</taxon>
        <taxon>Bacillota</taxon>
        <taxon>Bacilli</taxon>
        <taxon>Bacillales</taxon>
        <taxon>Bacillaceae</taxon>
        <taxon>Bacillus</taxon>
        <taxon>Bacillus cereus group</taxon>
    </lineage>
</organism>
<evidence type="ECO:0008006" key="3">
    <source>
        <dbReference type="Google" id="ProtNLM"/>
    </source>
</evidence>
<protein>
    <recommendedName>
        <fullName evidence="3">Prophage helix-turn-helix protein</fullName>
    </recommendedName>
</protein>
<dbReference type="InterPro" id="IPR047705">
    <property type="entry name" value="AimR-like"/>
</dbReference>
<dbReference type="AlphaFoldDB" id="A0A9W5PLL7"/>
<accession>A0A9W5PLL7</accession>
<evidence type="ECO:0000313" key="2">
    <source>
        <dbReference type="Proteomes" id="UP000014018"/>
    </source>
</evidence>
<dbReference type="Pfam" id="PF22871">
    <property type="entry name" value="AimR"/>
    <property type="match status" value="1"/>
</dbReference>
<dbReference type="Proteomes" id="UP000014018">
    <property type="component" value="Unassembled WGS sequence"/>
</dbReference>
<dbReference type="NCBIfam" id="NF038310">
    <property type="entry name" value="lysogeny_AimR"/>
    <property type="match status" value="1"/>
</dbReference>
<proteinExistence type="predicted"/>
<name>A0A9W5PLL7_BACCE</name>